<evidence type="ECO:0000313" key="2">
    <source>
        <dbReference type="Proteomes" id="UP000521872"/>
    </source>
</evidence>
<dbReference type="EMBL" id="JAACJL010000002">
    <property type="protein sequence ID" value="KAF4622641.1"/>
    <property type="molecule type" value="Genomic_DNA"/>
</dbReference>
<comment type="caution">
    <text evidence="1">The sequence shown here is derived from an EMBL/GenBank/DDBJ whole genome shotgun (WGS) entry which is preliminary data.</text>
</comment>
<dbReference type="AlphaFoldDB" id="A0A8H4R5N4"/>
<accession>A0A8H4R5N4</accession>
<proteinExistence type="predicted"/>
<organism evidence="1 2">
    <name type="scientific">Agrocybe pediades</name>
    <dbReference type="NCBI Taxonomy" id="84607"/>
    <lineage>
        <taxon>Eukaryota</taxon>
        <taxon>Fungi</taxon>
        <taxon>Dikarya</taxon>
        <taxon>Basidiomycota</taxon>
        <taxon>Agaricomycotina</taxon>
        <taxon>Agaricomycetes</taxon>
        <taxon>Agaricomycetidae</taxon>
        <taxon>Agaricales</taxon>
        <taxon>Agaricineae</taxon>
        <taxon>Strophariaceae</taxon>
        <taxon>Agrocybe</taxon>
    </lineage>
</organism>
<keyword evidence="2" id="KW-1185">Reference proteome</keyword>
<dbReference type="Proteomes" id="UP000521872">
    <property type="component" value="Unassembled WGS sequence"/>
</dbReference>
<reference evidence="1 2" key="1">
    <citation type="submission" date="2019-12" db="EMBL/GenBank/DDBJ databases">
        <authorList>
            <person name="Floudas D."/>
            <person name="Bentzer J."/>
            <person name="Ahren D."/>
            <person name="Johansson T."/>
            <person name="Persson P."/>
            <person name="Tunlid A."/>
        </authorList>
    </citation>
    <scope>NUCLEOTIDE SEQUENCE [LARGE SCALE GENOMIC DNA]</scope>
    <source>
        <strain evidence="1 2">CBS 102.39</strain>
    </source>
</reference>
<name>A0A8H4R5N4_9AGAR</name>
<sequence>MSVNLCEPTNNSDTEIPRLHPQFSSPLADVILVSSDETGFRVPLFTLRHTCGYFRDLLCTKPKTSLPASQYLPYKKLLVLDSQSNSNDGRKKEVTIIDVSEPDATLHKFLLLISGLSIDTDDSDRGWDLSELEAVLELSQRWDAPGPISVLRSFITAPYLFVSSDANALRIYDITSRMGWEEECRAAYVRTLGLNLFDAEWRPYLEKMKSAHLMRLLRFHRERRDRFKEMLDDEELFNQGNSSNPTCTGCGEPVNNFAWRELKVRMFMELDRRPLGDAICGLDMEEWPEAIACWEAKCKKDDCGRLNYDRLSTLRKIQTCALNLPTHLT</sequence>
<evidence type="ECO:0000313" key="1">
    <source>
        <dbReference type="EMBL" id="KAF4622641.1"/>
    </source>
</evidence>
<evidence type="ECO:0008006" key="3">
    <source>
        <dbReference type="Google" id="ProtNLM"/>
    </source>
</evidence>
<gene>
    <name evidence="1" type="ORF">D9613_009048</name>
</gene>
<protein>
    <recommendedName>
        <fullName evidence="3">BTB domain-containing protein</fullName>
    </recommendedName>
</protein>